<reference evidence="4" key="1">
    <citation type="submission" date="2019-06" db="EMBL/GenBank/DDBJ databases">
        <title>The complete genome of Emcibacter congregatus ZYLT.</title>
        <authorList>
            <person name="Zhao Z."/>
        </authorList>
    </citation>
    <scope>NUCLEOTIDE SEQUENCE [LARGE SCALE GENOMIC DNA]</scope>
    <source>
        <strain evidence="4">MCCC 1A06723</strain>
    </source>
</reference>
<name>A0A501PPL1_9PROT</name>
<keyword evidence="1" id="KW-0732">Signal</keyword>
<protein>
    <submittedName>
        <fullName evidence="3">PEP-CTERM sorting domain-containing protein</fullName>
    </submittedName>
</protein>
<feature type="domain" description="Ice-binding protein C-terminal" evidence="2">
    <location>
        <begin position="192"/>
        <end position="213"/>
    </location>
</feature>
<evidence type="ECO:0000313" key="4">
    <source>
        <dbReference type="Proteomes" id="UP000319148"/>
    </source>
</evidence>
<dbReference type="InterPro" id="IPR013424">
    <property type="entry name" value="Ice-binding_C"/>
</dbReference>
<dbReference type="Pfam" id="PF07589">
    <property type="entry name" value="PEP-CTERM"/>
    <property type="match status" value="1"/>
</dbReference>
<feature type="signal peptide" evidence="1">
    <location>
        <begin position="1"/>
        <end position="23"/>
    </location>
</feature>
<comment type="caution">
    <text evidence="3">The sequence shown here is derived from an EMBL/GenBank/DDBJ whole genome shotgun (WGS) entry which is preliminary data.</text>
</comment>
<dbReference type="Proteomes" id="UP000319148">
    <property type="component" value="Unassembled WGS sequence"/>
</dbReference>
<keyword evidence="4" id="KW-1185">Reference proteome</keyword>
<dbReference type="EMBL" id="VFIY01000005">
    <property type="protein sequence ID" value="TPD61711.1"/>
    <property type="molecule type" value="Genomic_DNA"/>
</dbReference>
<accession>A0A501PPL1</accession>
<organism evidence="3 4">
    <name type="scientific">Emcibacter nanhaiensis</name>
    <dbReference type="NCBI Taxonomy" id="1505037"/>
    <lineage>
        <taxon>Bacteria</taxon>
        <taxon>Pseudomonadati</taxon>
        <taxon>Pseudomonadota</taxon>
        <taxon>Alphaproteobacteria</taxon>
        <taxon>Emcibacterales</taxon>
        <taxon>Emcibacteraceae</taxon>
        <taxon>Emcibacter</taxon>
    </lineage>
</organism>
<evidence type="ECO:0000313" key="3">
    <source>
        <dbReference type="EMBL" id="TPD61711.1"/>
    </source>
</evidence>
<dbReference type="NCBIfam" id="TIGR02595">
    <property type="entry name" value="PEP_CTERM"/>
    <property type="match status" value="1"/>
</dbReference>
<dbReference type="AlphaFoldDB" id="A0A501PPL1"/>
<evidence type="ECO:0000259" key="2">
    <source>
        <dbReference type="Pfam" id="PF07589"/>
    </source>
</evidence>
<gene>
    <name evidence="3" type="ORF">FIV46_05740</name>
</gene>
<proteinExistence type="predicted"/>
<sequence length="223" mass="24145">MSKKIAILVGALLLSLGASTAQALIIDFEEYQVRDNFNNLGISDSYYGYEWGFGTSPGVANFANAPTGWALATLSDPAITGLPAPAGVSGTAYAWNASGPQSLWIDFKGLVDFTLGRFAKASPDYLWNATTLQLFGYDAGMNEIVSSSVFDLTDTLETHIFNFEDIQFLEIRANDTDWFYAVDYLVINQNEVSEPAALALLGLGLIGVGLARRRQCSVTESQN</sequence>
<evidence type="ECO:0000256" key="1">
    <source>
        <dbReference type="SAM" id="SignalP"/>
    </source>
</evidence>
<feature type="chain" id="PRO_5021449215" evidence="1">
    <location>
        <begin position="24"/>
        <end position="223"/>
    </location>
</feature>
<dbReference type="RefSeq" id="WP_139939319.1">
    <property type="nucleotide sequence ID" value="NZ_JBHSYP010000003.1"/>
</dbReference>